<dbReference type="EMBL" id="FNOV01000012">
    <property type="protein sequence ID" value="SDY72311.1"/>
    <property type="molecule type" value="Genomic_DNA"/>
</dbReference>
<dbReference type="Gene3D" id="1.20.120.450">
    <property type="entry name" value="dinb family like domain"/>
    <property type="match status" value="1"/>
</dbReference>
<proteinExistence type="predicted"/>
<dbReference type="STRING" id="651662.SAMN04488069_11274"/>
<reference evidence="3" key="1">
    <citation type="submission" date="2016-10" db="EMBL/GenBank/DDBJ databases">
        <authorList>
            <person name="Varghese N."/>
            <person name="Submissions S."/>
        </authorList>
    </citation>
    <scope>NUCLEOTIDE SEQUENCE [LARGE SCALE GENOMIC DNA]</scope>
    <source>
        <strain evidence="3">CGMCC 1.8975</strain>
    </source>
</reference>
<dbReference type="Pfam" id="PF12867">
    <property type="entry name" value="DinB_2"/>
    <property type="match status" value="1"/>
</dbReference>
<dbReference type="InterPro" id="IPR024775">
    <property type="entry name" value="DinB-like"/>
</dbReference>
<accession>A0A1H3M6G3</accession>
<dbReference type="Proteomes" id="UP000199249">
    <property type="component" value="Unassembled WGS sequence"/>
</dbReference>
<dbReference type="SUPFAM" id="SSF109854">
    <property type="entry name" value="DinB/YfiT-like putative metalloenzymes"/>
    <property type="match status" value="1"/>
</dbReference>
<sequence length="193" mass="21388">MSAYPLTTTEFLDALTAEVERIREVASRRFRPLSSEQLNRGPGPGRWSVGQCLEHLNLIGGLYLPVISRKIQAAQQRGTRPAGTVKHGYFGQKLTAAMRVPATETPLKSPQQYAPSGSRLPGTVVEVFTRQLDELSNLLSQARRINMNAIRIPNPVVLLLRPPLPDAFELLVEHLKRHLLQAERVLDGLIGGE</sequence>
<dbReference type="RefSeq" id="WP_175471024.1">
    <property type="nucleotide sequence ID" value="NZ_FNOV01000012.1"/>
</dbReference>
<evidence type="ECO:0000259" key="1">
    <source>
        <dbReference type="Pfam" id="PF12867"/>
    </source>
</evidence>
<name>A0A1H3M6G3_9BACT</name>
<keyword evidence="3" id="KW-1185">Reference proteome</keyword>
<evidence type="ECO:0000313" key="3">
    <source>
        <dbReference type="Proteomes" id="UP000199249"/>
    </source>
</evidence>
<evidence type="ECO:0000313" key="2">
    <source>
        <dbReference type="EMBL" id="SDY72311.1"/>
    </source>
</evidence>
<dbReference type="AlphaFoldDB" id="A0A1H3M6G3"/>
<organism evidence="2 3">
    <name type="scientific">Hymenobacter psychrophilus</name>
    <dbReference type="NCBI Taxonomy" id="651662"/>
    <lineage>
        <taxon>Bacteria</taxon>
        <taxon>Pseudomonadati</taxon>
        <taxon>Bacteroidota</taxon>
        <taxon>Cytophagia</taxon>
        <taxon>Cytophagales</taxon>
        <taxon>Hymenobacteraceae</taxon>
        <taxon>Hymenobacter</taxon>
    </lineage>
</organism>
<dbReference type="InterPro" id="IPR034660">
    <property type="entry name" value="DinB/YfiT-like"/>
</dbReference>
<feature type="domain" description="DinB-like" evidence="1">
    <location>
        <begin position="20"/>
        <end position="182"/>
    </location>
</feature>
<gene>
    <name evidence="2" type="ORF">SAMN04488069_11274</name>
</gene>
<protein>
    <submittedName>
        <fullName evidence="2">DinB superfamily protein</fullName>
    </submittedName>
</protein>